<dbReference type="InterPro" id="IPR013921">
    <property type="entry name" value="Mediator_Med20"/>
</dbReference>
<dbReference type="OrthoDB" id="1854899at2759"/>
<comment type="subunit">
    <text evidence="4">Component of the Mediator complex.</text>
</comment>
<evidence type="ECO:0000256" key="1">
    <source>
        <dbReference type="ARBA" id="ARBA00004123"/>
    </source>
</evidence>
<dbReference type="GO" id="GO:0006357">
    <property type="term" value="P:regulation of transcription by RNA polymerase II"/>
    <property type="evidence" value="ECO:0007669"/>
    <property type="project" value="InterPro"/>
</dbReference>
<accession>U4L333</accession>
<dbReference type="AlphaFoldDB" id="U4L333"/>
<organism evidence="5 6">
    <name type="scientific">Pyronema omphalodes (strain CBS 100304)</name>
    <name type="common">Pyronema confluens</name>
    <dbReference type="NCBI Taxonomy" id="1076935"/>
    <lineage>
        <taxon>Eukaryota</taxon>
        <taxon>Fungi</taxon>
        <taxon>Dikarya</taxon>
        <taxon>Ascomycota</taxon>
        <taxon>Pezizomycotina</taxon>
        <taxon>Pezizomycetes</taxon>
        <taxon>Pezizales</taxon>
        <taxon>Pyronemataceae</taxon>
        <taxon>Pyronema</taxon>
    </lineage>
</organism>
<dbReference type="EMBL" id="HF935204">
    <property type="protein sequence ID" value="CCX04450.1"/>
    <property type="molecule type" value="Genomic_DNA"/>
</dbReference>
<keyword evidence="4" id="KW-0804">Transcription</keyword>
<comment type="subcellular location">
    <subcellularLocation>
        <location evidence="1 4">Nucleus</location>
    </subcellularLocation>
</comment>
<keyword evidence="3 4" id="KW-0539">Nucleus</keyword>
<sequence>MSAPTSGVVGLYFIPDSLSPNAYQLLTDRLTKVHHPLPLPGWKIEHRLLRSTAPSSPTSPDFLQHLDAPHISPAPFVICGQSIITCDRDFLLILKTKLASLWSHRQTIKVEGAGFEVEDWRIRIGRLGDKGTIVEVEFAAAQMLEQAEKVGREVVEGLGVTGGRWTWEKEKGEVWTVMDTGRVWAECLRMRNT</sequence>
<comment type="similarity">
    <text evidence="2 4">Belongs to the Mediator complex subunit 20 family.</text>
</comment>
<dbReference type="GO" id="GO:0003712">
    <property type="term" value="F:transcription coregulator activity"/>
    <property type="evidence" value="ECO:0007669"/>
    <property type="project" value="InterPro"/>
</dbReference>
<dbReference type="STRING" id="1076935.U4L333"/>
<gene>
    <name evidence="4" type="primary">MED20</name>
    <name evidence="5" type="ORF">PCON_02288</name>
</gene>
<name>U4L333_PYROM</name>
<evidence type="ECO:0000256" key="4">
    <source>
        <dbReference type="RuleBase" id="RU364152"/>
    </source>
</evidence>
<dbReference type="OMA" id="KKWIVQY"/>
<dbReference type="GO" id="GO:0016592">
    <property type="term" value="C:mediator complex"/>
    <property type="evidence" value="ECO:0007669"/>
    <property type="project" value="InterPro"/>
</dbReference>
<evidence type="ECO:0000313" key="5">
    <source>
        <dbReference type="EMBL" id="CCX04450.1"/>
    </source>
</evidence>
<protein>
    <recommendedName>
        <fullName evidence="4">Mediator of RNA polymerase II transcription subunit 20</fullName>
    </recommendedName>
    <alternativeName>
        <fullName evidence="4">Mediator complex subunit 20</fullName>
    </alternativeName>
</protein>
<keyword evidence="4" id="KW-0805">Transcription regulation</keyword>
<keyword evidence="6" id="KW-1185">Reference proteome</keyword>
<dbReference type="Proteomes" id="UP000018144">
    <property type="component" value="Unassembled WGS sequence"/>
</dbReference>
<reference evidence="5 6" key="1">
    <citation type="journal article" date="2013" name="PLoS Genet.">
        <title>The genome and development-dependent transcriptomes of Pyronema confluens: a window into fungal evolution.</title>
        <authorList>
            <person name="Traeger S."/>
            <person name="Altegoer F."/>
            <person name="Freitag M."/>
            <person name="Gabaldon T."/>
            <person name="Kempken F."/>
            <person name="Kumar A."/>
            <person name="Marcet-Houben M."/>
            <person name="Poggeler S."/>
            <person name="Stajich J.E."/>
            <person name="Nowrousian M."/>
        </authorList>
    </citation>
    <scope>NUCLEOTIDE SEQUENCE [LARGE SCALE GENOMIC DNA]</scope>
    <source>
        <strain evidence="6">CBS 100304</strain>
        <tissue evidence="5">Vegetative mycelium</tissue>
    </source>
</reference>
<comment type="function">
    <text evidence="4">Component of the Mediator complex, a coactivator involved in the regulated transcription of nearly all RNA polymerase II-dependent genes. Mediator functions as a bridge to convey information from gene-specific regulatory proteins to the basal RNA polymerase II transcription machinery. Mediator is recruited to promoters by direct interactions with regulatory proteins and serves as a scaffold for the assembly of a functional preinitiation complex with RNA polymerase II and the general transcription factors.</text>
</comment>
<evidence type="ECO:0000313" key="6">
    <source>
        <dbReference type="Proteomes" id="UP000018144"/>
    </source>
</evidence>
<evidence type="ECO:0000256" key="2">
    <source>
        <dbReference type="ARBA" id="ARBA00010743"/>
    </source>
</evidence>
<evidence type="ECO:0000256" key="3">
    <source>
        <dbReference type="ARBA" id="ARBA00023242"/>
    </source>
</evidence>
<proteinExistence type="inferred from homology"/>
<keyword evidence="4" id="KW-0010">Activator</keyword>
<dbReference type="Pfam" id="PF08612">
    <property type="entry name" value="Med20"/>
    <property type="match status" value="1"/>
</dbReference>